<evidence type="ECO:0000313" key="1">
    <source>
        <dbReference type="EMBL" id="RDE10663.1"/>
    </source>
</evidence>
<protein>
    <submittedName>
        <fullName evidence="1">Uncharacterized protein</fullName>
    </submittedName>
</protein>
<dbReference type="OrthoDB" id="7907305at2"/>
<dbReference type="Proteomes" id="UP000253759">
    <property type="component" value="Unassembled WGS sequence"/>
</dbReference>
<sequence>MRRLILGAFCDMLHKRNLPPMMVLEHAAAALGAVYREVADAHIGPGACPCGWQPDALGDVARLQTALADAALSDMQCGLLHGPVAGHG</sequence>
<keyword evidence="2" id="KW-1185">Reference proteome</keyword>
<name>A0A369W8J7_9HYPH</name>
<accession>A0A369W8J7</accession>
<evidence type="ECO:0000313" key="2">
    <source>
        <dbReference type="Proteomes" id="UP000253759"/>
    </source>
</evidence>
<organism evidence="1 2">
    <name type="scientific">Pelagibacterium lacus</name>
    <dbReference type="NCBI Taxonomy" id="2282655"/>
    <lineage>
        <taxon>Bacteria</taxon>
        <taxon>Pseudomonadati</taxon>
        <taxon>Pseudomonadota</taxon>
        <taxon>Alphaproteobacteria</taxon>
        <taxon>Hyphomicrobiales</taxon>
        <taxon>Devosiaceae</taxon>
        <taxon>Pelagibacterium</taxon>
    </lineage>
</organism>
<dbReference type="EMBL" id="QQNH01000001">
    <property type="protein sequence ID" value="RDE10663.1"/>
    <property type="molecule type" value="Genomic_DNA"/>
</dbReference>
<dbReference type="AlphaFoldDB" id="A0A369W8J7"/>
<proteinExistence type="predicted"/>
<reference evidence="2" key="1">
    <citation type="submission" date="2018-07" db="EMBL/GenBank/DDBJ databases">
        <authorList>
            <person name="Liu B.-T."/>
            <person name="Du Z."/>
        </authorList>
    </citation>
    <scope>NUCLEOTIDE SEQUENCE [LARGE SCALE GENOMIC DNA]</scope>
    <source>
        <strain evidence="2">XYN52</strain>
    </source>
</reference>
<comment type="caution">
    <text evidence="1">The sequence shown here is derived from an EMBL/GenBank/DDBJ whole genome shotgun (WGS) entry which is preliminary data.</text>
</comment>
<gene>
    <name evidence="1" type="ORF">DVH29_00190</name>
</gene>